<evidence type="ECO:0000256" key="3">
    <source>
        <dbReference type="SAM" id="MobiDB-lite"/>
    </source>
</evidence>
<evidence type="ECO:0000313" key="4">
    <source>
        <dbReference type="EMBL" id="CAE8623059.1"/>
    </source>
</evidence>
<feature type="repeat" description="PPR" evidence="2">
    <location>
        <begin position="153"/>
        <end position="188"/>
    </location>
</feature>
<dbReference type="OrthoDB" id="185373at2759"/>
<dbReference type="Pfam" id="PF13812">
    <property type="entry name" value="PPR_3"/>
    <property type="match status" value="2"/>
</dbReference>
<evidence type="ECO:0000256" key="2">
    <source>
        <dbReference type="PROSITE-ProRule" id="PRU00708"/>
    </source>
</evidence>
<feature type="non-terminal residue" evidence="4">
    <location>
        <position position="689"/>
    </location>
</feature>
<comment type="caution">
    <text evidence="4">The sequence shown here is derived from an EMBL/GenBank/DDBJ whole genome shotgun (WGS) entry which is preliminary data.</text>
</comment>
<protein>
    <recommendedName>
        <fullName evidence="6">Pentatricopeptide repeat-containing protein, chloroplastic</fullName>
    </recommendedName>
</protein>
<dbReference type="EMBL" id="CAJNNV010028102">
    <property type="protein sequence ID" value="CAE8623059.1"/>
    <property type="molecule type" value="Genomic_DNA"/>
</dbReference>
<evidence type="ECO:0008006" key="6">
    <source>
        <dbReference type="Google" id="ProtNLM"/>
    </source>
</evidence>
<sequence>SARPQPCRWSDPYRRQDERTTYRDEWPFNNRWRKPQCVHQKDEKKDLVGLTQEISACGSKRAWPDVLHLLRGLRKDELEPDVVVYGAALGALGKSQRWAEALGVLRFMAHSDGLEPNLVTCSAVVAACAKGLKWGYAVATLKEMLERRGIRPNAIAFNAAISACGGRSGGWVQALQLFGEMPRLGLARTEISYNSAISACEYRQHWERSLLILRELLSVPRAARCGADVVSFNSALSCCKKVGQWEWALQLLGVLLPRSVSGKVHRANGVIQMKASADEVSYGAAVSACDRGYQWRWALQLLSQAEQAVLQPSAIILNSAISACSKCQQWQHSLSLLQTFDALDLRPTTLTYTGALGACRGSQGATTALRLLNEMKKRGLRPNALGYDIALSACESSSLASPMPGLLRKMRASGLSAAAVAGDAFEEEDAHGEHSGLAVVALDALGWHGAIDAELRAGLWARLCAPSLERLRQLCCGRSVAPGGRFDSAAGGALREPLLERHSCLGDSLTAVVLADLGLASDACIRPSSSSPDEGRGATSSVGATGSWASAARHQVFGALEAAASGAESSLAVWAASGELAAAAIAAWCSARLLVSQANNNNNKQNKQTNNNNNNNNNHSNNYNNSNNHNDNNSILTVGLAARTVALADSAAPESLLAVEVEALLRPVFMVHDRASHAERGALLQLLLE</sequence>
<evidence type="ECO:0000313" key="5">
    <source>
        <dbReference type="Proteomes" id="UP000654075"/>
    </source>
</evidence>
<feature type="region of interest" description="Disordered" evidence="3">
    <location>
        <begin position="601"/>
        <end position="631"/>
    </location>
</feature>
<dbReference type="Pfam" id="PF01535">
    <property type="entry name" value="PPR"/>
    <property type="match status" value="1"/>
</dbReference>
<feature type="repeat" description="PPR" evidence="2">
    <location>
        <begin position="348"/>
        <end position="382"/>
    </location>
</feature>
<proteinExistence type="predicted"/>
<feature type="non-terminal residue" evidence="4">
    <location>
        <position position="1"/>
    </location>
</feature>
<evidence type="ECO:0000256" key="1">
    <source>
        <dbReference type="ARBA" id="ARBA00022737"/>
    </source>
</evidence>
<dbReference type="Proteomes" id="UP000654075">
    <property type="component" value="Unassembled WGS sequence"/>
</dbReference>
<accession>A0A813GK61</accession>
<dbReference type="PANTHER" id="PTHR47447:SF17">
    <property type="entry name" value="OS12G0638900 PROTEIN"/>
    <property type="match status" value="1"/>
</dbReference>
<dbReference type="PROSITE" id="PS51375">
    <property type="entry name" value="PPR"/>
    <property type="match status" value="2"/>
</dbReference>
<dbReference type="Gene3D" id="1.25.40.10">
    <property type="entry name" value="Tetratricopeptide repeat domain"/>
    <property type="match status" value="3"/>
</dbReference>
<dbReference type="InterPro" id="IPR011990">
    <property type="entry name" value="TPR-like_helical_dom_sf"/>
</dbReference>
<dbReference type="PANTHER" id="PTHR47447">
    <property type="entry name" value="OS03G0856100 PROTEIN"/>
    <property type="match status" value="1"/>
</dbReference>
<name>A0A813GK61_POLGL</name>
<dbReference type="AlphaFoldDB" id="A0A813GK61"/>
<keyword evidence="5" id="KW-1185">Reference proteome</keyword>
<dbReference type="InterPro" id="IPR002885">
    <property type="entry name" value="PPR_rpt"/>
</dbReference>
<organism evidence="4 5">
    <name type="scientific">Polarella glacialis</name>
    <name type="common">Dinoflagellate</name>
    <dbReference type="NCBI Taxonomy" id="89957"/>
    <lineage>
        <taxon>Eukaryota</taxon>
        <taxon>Sar</taxon>
        <taxon>Alveolata</taxon>
        <taxon>Dinophyceae</taxon>
        <taxon>Suessiales</taxon>
        <taxon>Suessiaceae</taxon>
        <taxon>Polarella</taxon>
    </lineage>
</organism>
<keyword evidence="1" id="KW-0677">Repeat</keyword>
<gene>
    <name evidence="4" type="ORF">PGLA1383_LOCUS40380</name>
</gene>
<reference evidence="4" key="1">
    <citation type="submission" date="2021-02" db="EMBL/GenBank/DDBJ databases">
        <authorList>
            <person name="Dougan E. K."/>
            <person name="Rhodes N."/>
            <person name="Thang M."/>
            <person name="Chan C."/>
        </authorList>
    </citation>
    <scope>NUCLEOTIDE SEQUENCE</scope>
</reference>